<feature type="compositionally biased region" description="Basic and acidic residues" evidence="10">
    <location>
        <begin position="83"/>
        <end position="104"/>
    </location>
</feature>
<proteinExistence type="inferred from homology"/>
<evidence type="ECO:0000256" key="5">
    <source>
        <dbReference type="ARBA" id="ARBA00023159"/>
    </source>
</evidence>
<comment type="similarity">
    <text evidence="2 9">Belongs to the Mediator complex subunit 14 family.</text>
</comment>
<dbReference type="RefSeq" id="XP_020134167.1">
    <property type="nucleotide sequence ID" value="XM_020276764.1"/>
</dbReference>
<dbReference type="Pfam" id="PF26204">
    <property type="entry name" value="Med14_fung"/>
    <property type="match status" value="1"/>
</dbReference>
<evidence type="ECO:0000259" key="11">
    <source>
        <dbReference type="Pfam" id="PF08638"/>
    </source>
</evidence>
<reference evidence="12 13" key="1">
    <citation type="submission" date="2016-10" db="EMBL/GenBank/DDBJ databases">
        <title>Proteomics and genomics reveal pathogen-plant mechanisms compatible with a hemibiotrophic lifestyle of Diplodia corticola.</title>
        <authorList>
            <person name="Fernandes I."/>
            <person name="De Jonge R."/>
            <person name="Van De Peer Y."/>
            <person name="Devreese B."/>
            <person name="Alves A."/>
            <person name="Esteves A.C."/>
        </authorList>
    </citation>
    <scope>NUCLEOTIDE SEQUENCE [LARGE SCALE GENOMIC DNA]</scope>
    <source>
        <strain evidence="12 13">CBS 112549</strain>
    </source>
</reference>
<gene>
    <name evidence="12" type="ORF">BKCO1_5000177</name>
</gene>
<keyword evidence="4 9" id="KW-0805">Transcription regulation</keyword>
<comment type="caution">
    <text evidence="12">The sequence shown here is derived from an EMBL/GenBank/DDBJ whole genome shotgun (WGS) entry which is preliminary data.</text>
</comment>
<dbReference type="GO" id="GO:0003712">
    <property type="term" value="F:transcription coregulator activity"/>
    <property type="evidence" value="ECO:0007669"/>
    <property type="project" value="UniProtKB-UniRule"/>
</dbReference>
<feature type="compositionally biased region" description="Polar residues" evidence="10">
    <location>
        <begin position="1255"/>
        <end position="1271"/>
    </location>
</feature>
<evidence type="ECO:0000313" key="13">
    <source>
        <dbReference type="Proteomes" id="UP000183809"/>
    </source>
</evidence>
<dbReference type="STRING" id="236234.A0A1J9RZN4"/>
<comment type="subcellular location">
    <subcellularLocation>
        <location evidence="1 9">Nucleus</location>
    </subcellularLocation>
</comment>
<evidence type="ECO:0000256" key="7">
    <source>
        <dbReference type="ARBA" id="ARBA00023242"/>
    </source>
</evidence>
<evidence type="ECO:0000256" key="9">
    <source>
        <dbReference type="RuleBase" id="RU365082"/>
    </source>
</evidence>
<evidence type="ECO:0000256" key="1">
    <source>
        <dbReference type="ARBA" id="ARBA00004123"/>
    </source>
</evidence>
<dbReference type="PANTHER" id="PTHR12809">
    <property type="entry name" value="MEDIATOR COMPLEX SUBUNIT"/>
    <property type="match status" value="1"/>
</dbReference>
<sequence>MFGMGAGVRAQPRGRRAQERLQACSGERCRAGFALLHGTHGQRWHARRPRLVYFDRSKGRQAMCRARQLRGRMLRNLIVRTTRGGEERSSAAKTGSEKAGRIGGERPSPPAASSLAFFPSTSPQGAHADHTHPSPPTAQTLSPHPVDAQRALAASPHPAGRRTKPLRGLHLPAPLRVASAAWLPHSSAPAPRPRPQTIAASTQHLPQFSKIPLAERKAEDGLEGVQGSYGDGADGAKGRSMPGIVSMDRNGAQGASLGKLDDRALAASAAAHSKLNGDVPLPHVDRPSDMNGKATTNGAASQSQSPPADLSQLPPELVHFTEFYMPFGKLVERVAQETNVSLSELLDKMSNLQISSTPAINGVNGHAVNGAAPQSRDNEEKKTLMLNWAWGEREKFIKLLVLSKWSRSCEDVSKMIDLNAWLTEQMNHYEEAPKWIGQLKLNMDLAKAPNPDLKTALEVLSTGKAPWMPDLGYLPAEPLTPQQMLKTVTNLNALLAIRINLHEELPRQMKDWSIASGRATFRVPSEFQLDVSIADEDPSSSFFIVDLQFLFSPKPEVPDGWFRDWVEPQANLVLANTGLSGIYDWLHGFVLTHKLTTLKMQAYELAHTSWANSIHVQQVHRSLTVQYWTGTSGAKSWIEIGISSGKSKDGKVSWRGPSPPQLTLRWTRKGVPVETIPLKIDWTELSLENILKAIIALHISFILESIRNQLSTLSEKRSGLSMETITSPAEPADCCLHLRPGRTSKATEVRIDPISGGLSLRPVTPFSLHLERTMKDIAMDAASKIETLICNDLQNRVDKEAYNVGWTKLTHINIRPEATSASVQQKVVAQSFYRCPNWLSRWVLGLTVNLDGENWWILELSNESIGNGIQEVIPLLGTAPSGRKQPLSYKFLRAVEEIASAQFTFAIAIKELRRMHVPNVLRIVRDQKRKKNPTDRPVPQVTPALFIKSGPLLGEKEGHNSWAGEILRLHHKGLDTNTGCVVHAVKGQMSQGHVDFNLVSSQAGDVSFNSDGTFEVRLRTPFGEPFLEKIINRLKRIERLGRIVDVAKDQKLPCSEISLSRVVFRYCGNYKADIRFPEGSPVELHISPNNPHRRVAAFLKNVLNHRDSSKAFPYFMKILSQTLPLLRGFEAMESSAPAPASMPQPYINPRSLDWYRICYENPMTTFDIRLRTRHDSMEWHIHDSTNQQAHPRSPEFVAAMKDVLKQSGDKWIGVRTGIVAKIEGVEGALKKLDEVVKKHQKPVVDRPVGGAGPAQQVTGPSQQIKPQTQGQAKLPNQPPAIKPDPEVIMLD</sequence>
<feature type="region of interest" description="Disordered" evidence="10">
    <location>
        <begin position="80"/>
        <end position="167"/>
    </location>
</feature>
<comment type="subunit">
    <text evidence="9">Component of the Mediator complex.</text>
</comment>
<keyword evidence="7 9" id="KW-0539">Nucleus</keyword>
<dbReference type="GO" id="GO:0016592">
    <property type="term" value="C:mediator complex"/>
    <property type="evidence" value="ECO:0007669"/>
    <property type="project" value="UniProtKB-UniRule"/>
</dbReference>
<dbReference type="GO" id="GO:0006357">
    <property type="term" value="P:regulation of transcription by RNA polymerase II"/>
    <property type="evidence" value="ECO:0007669"/>
    <property type="project" value="InterPro"/>
</dbReference>
<dbReference type="PANTHER" id="PTHR12809:SF2">
    <property type="entry name" value="MEDIATOR OF RNA POLYMERASE II TRANSCRIPTION SUBUNIT 14"/>
    <property type="match status" value="1"/>
</dbReference>
<dbReference type="GO" id="GO:0070847">
    <property type="term" value="C:core mediator complex"/>
    <property type="evidence" value="ECO:0007669"/>
    <property type="project" value="TreeGrafter"/>
</dbReference>
<evidence type="ECO:0000256" key="2">
    <source>
        <dbReference type="ARBA" id="ARBA00007813"/>
    </source>
</evidence>
<organism evidence="12 13">
    <name type="scientific">Diplodia corticola</name>
    <dbReference type="NCBI Taxonomy" id="236234"/>
    <lineage>
        <taxon>Eukaryota</taxon>
        <taxon>Fungi</taxon>
        <taxon>Dikarya</taxon>
        <taxon>Ascomycota</taxon>
        <taxon>Pezizomycotina</taxon>
        <taxon>Dothideomycetes</taxon>
        <taxon>Dothideomycetes incertae sedis</taxon>
        <taxon>Botryosphaeriales</taxon>
        <taxon>Botryosphaeriaceae</taxon>
        <taxon>Diplodia</taxon>
    </lineage>
</organism>
<evidence type="ECO:0000256" key="8">
    <source>
        <dbReference type="ARBA" id="ARBA00032007"/>
    </source>
</evidence>
<dbReference type="OrthoDB" id="205099at2759"/>
<protein>
    <recommendedName>
        <fullName evidence="3 9">Mediator of RNA polymerase II transcription subunit 14</fullName>
    </recommendedName>
    <alternativeName>
        <fullName evidence="8 9">Mediator complex subunit 14</fullName>
    </alternativeName>
</protein>
<keyword evidence="5 9" id="KW-0010">Activator</keyword>
<evidence type="ECO:0000313" key="12">
    <source>
        <dbReference type="EMBL" id="OJD38139.1"/>
    </source>
</evidence>
<feature type="region of interest" description="Disordered" evidence="10">
    <location>
        <begin position="275"/>
        <end position="312"/>
    </location>
</feature>
<dbReference type="InterPro" id="IPR055122">
    <property type="entry name" value="Med14_N"/>
</dbReference>
<feature type="region of interest" description="Disordered" evidence="10">
    <location>
        <begin position="223"/>
        <end position="250"/>
    </location>
</feature>
<keyword evidence="6 9" id="KW-0804">Transcription</keyword>
<dbReference type="EMBL" id="MNUE01000005">
    <property type="protein sequence ID" value="OJD38139.1"/>
    <property type="molecule type" value="Genomic_DNA"/>
</dbReference>
<feature type="region of interest" description="Disordered" evidence="10">
    <location>
        <begin position="1241"/>
        <end position="1291"/>
    </location>
</feature>
<feature type="compositionally biased region" description="Polar residues" evidence="10">
    <location>
        <begin position="293"/>
        <end position="306"/>
    </location>
</feature>
<dbReference type="InterPro" id="IPR013947">
    <property type="entry name" value="Mediator_Med14"/>
</dbReference>
<evidence type="ECO:0000256" key="4">
    <source>
        <dbReference type="ARBA" id="ARBA00023015"/>
    </source>
</evidence>
<dbReference type="Proteomes" id="UP000183809">
    <property type="component" value="Unassembled WGS sequence"/>
</dbReference>
<name>A0A1J9RZN4_9PEZI</name>
<evidence type="ECO:0000256" key="10">
    <source>
        <dbReference type="SAM" id="MobiDB-lite"/>
    </source>
</evidence>
<accession>A0A1J9RZN4</accession>
<evidence type="ECO:0000256" key="3">
    <source>
        <dbReference type="ARBA" id="ARBA00019619"/>
    </source>
</evidence>
<feature type="domain" description="Mediator complex subunit MED14 N-terminal" evidence="11">
    <location>
        <begin position="325"/>
        <end position="535"/>
    </location>
</feature>
<keyword evidence="13" id="KW-1185">Reference proteome</keyword>
<dbReference type="GeneID" id="31017025"/>
<evidence type="ECO:0000256" key="6">
    <source>
        <dbReference type="ARBA" id="ARBA00023163"/>
    </source>
</evidence>
<dbReference type="Pfam" id="PF08638">
    <property type="entry name" value="Med14"/>
    <property type="match status" value="1"/>
</dbReference>
<comment type="function">
    <text evidence="9">Component of the Mediator complex, a coactivator involved in the regulated transcription of nearly all RNA polymerase II-dependent genes. Mediator functions as a bridge to convey information from gene-specific regulatory proteins to the basal RNA polymerase II transcription machinery. Mediator is recruited to promoters by direct interactions with regulatory proteins and serves as a scaffold for the assembly of a functional preinitiation complex with RNA polymerase II and the general transcription factors.</text>
</comment>